<name>A0A8H2WIS6_9AGAM</name>
<organism evidence="1 2">
    <name type="scientific">Rhizoctonia solani</name>
    <dbReference type="NCBI Taxonomy" id="456999"/>
    <lineage>
        <taxon>Eukaryota</taxon>
        <taxon>Fungi</taxon>
        <taxon>Dikarya</taxon>
        <taxon>Basidiomycota</taxon>
        <taxon>Agaricomycotina</taxon>
        <taxon>Agaricomycetes</taxon>
        <taxon>Cantharellales</taxon>
        <taxon>Ceratobasidiaceae</taxon>
        <taxon>Rhizoctonia</taxon>
    </lineage>
</organism>
<sequence>MPGVSELSSNILQLITFALLSNMHFKSVIIGTLFASAQAASAASLLTPRGDDQCRRAQIYGCTVDAQEMTSPVDARIPIYTSNSNGRGYTGVCYKTTGLFRDGLASARSKYSTGAVMFANGDCTGDFLWLDTQGQSNVNTKQYQSYVGIFIPEYS</sequence>
<accession>A0A8H2WIS6</accession>
<dbReference type="EMBL" id="CAJMWT010001150">
    <property type="protein sequence ID" value="CAE6382568.1"/>
    <property type="molecule type" value="Genomic_DNA"/>
</dbReference>
<gene>
    <name evidence="1" type="ORF">RDB_LOCUS25394</name>
</gene>
<evidence type="ECO:0000313" key="1">
    <source>
        <dbReference type="EMBL" id="CAE6382568.1"/>
    </source>
</evidence>
<evidence type="ECO:0000313" key="2">
    <source>
        <dbReference type="Proteomes" id="UP000663843"/>
    </source>
</evidence>
<proteinExistence type="predicted"/>
<dbReference type="Proteomes" id="UP000663843">
    <property type="component" value="Unassembled WGS sequence"/>
</dbReference>
<protein>
    <submittedName>
        <fullName evidence="1">Uncharacterized protein</fullName>
    </submittedName>
</protein>
<comment type="caution">
    <text evidence="1">The sequence shown here is derived from an EMBL/GenBank/DDBJ whole genome shotgun (WGS) entry which is preliminary data.</text>
</comment>
<reference evidence="1" key="1">
    <citation type="submission" date="2021-01" db="EMBL/GenBank/DDBJ databases">
        <authorList>
            <person name="Kaushik A."/>
        </authorList>
    </citation>
    <scope>NUCLEOTIDE SEQUENCE</scope>
    <source>
        <strain evidence="1">AG2-2IIIB</strain>
    </source>
</reference>
<dbReference type="AlphaFoldDB" id="A0A8H2WIS6"/>